<gene>
    <name evidence="1" type="ORF">MtrunA17_Chr4g0029731</name>
</gene>
<dbReference type="Proteomes" id="UP000265566">
    <property type="component" value="Chromosome 4"/>
</dbReference>
<dbReference type="EMBL" id="PSQE01000004">
    <property type="protein sequence ID" value="RHN60794.1"/>
    <property type="molecule type" value="Genomic_DNA"/>
</dbReference>
<accession>A0A396I982</accession>
<protein>
    <submittedName>
        <fullName evidence="1">Uncharacterized protein</fullName>
    </submittedName>
</protein>
<name>A0A396I982_MEDTR</name>
<reference evidence="1" key="1">
    <citation type="journal article" date="2018" name="Nat. Plants">
        <title>Whole-genome landscape of Medicago truncatula symbiotic genes.</title>
        <authorList>
            <person name="Pecrix Y."/>
            <person name="Gamas P."/>
            <person name="Carrere S."/>
        </authorList>
    </citation>
    <scope>NUCLEOTIDE SEQUENCE</scope>
    <source>
        <tissue evidence="1">Leaves</tissue>
    </source>
</reference>
<proteinExistence type="predicted"/>
<evidence type="ECO:0000313" key="1">
    <source>
        <dbReference type="EMBL" id="RHN60794.1"/>
    </source>
</evidence>
<organism evidence="1">
    <name type="scientific">Medicago truncatula</name>
    <name type="common">Barrel medic</name>
    <name type="synonym">Medicago tribuloides</name>
    <dbReference type="NCBI Taxonomy" id="3880"/>
    <lineage>
        <taxon>Eukaryota</taxon>
        <taxon>Viridiplantae</taxon>
        <taxon>Streptophyta</taxon>
        <taxon>Embryophyta</taxon>
        <taxon>Tracheophyta</taxon>
        <taxon>Spermatophyta</taxon>
        <taxon>Magnoliopsida</taxon>
        <taxon>eudicotyledons</taxon>
        <taxon>Gunneridae</taxon>
        <taxon>Pentapetalae</taxon>
        <taxon>rosids</taxon>
        <taxon>fabids</taxon>
        <taxon>Fabales</taxon>
        <taxon>Fabaceae</taxon>
        <taxon>Papilionoideae</taxon>
        <taxon>50 kb inversion clade</taxon>
        <taxon>NPAAA clade</taxon>
        <taxon>Hologalegina</taxon>
        <taxon>IRL clade</taxon>
        <taxon>Trifolieae</taxon>
        <taxon>Medicago</taxon>
    </lineage>
</organism>
<comment type="caution">
    <text evidence="1">The sequence shown here is derived from an EMBL/GenBank/DDBJ whole genome shotgun (WGS) entry which is preliminary data.</text>
</comment>
<dbReference type="Gramene" id="rna23173">
    <property type="protein sequence ID" value="RHN60794.1"/>
    <property type="gene ID" value="gene23173"/>
</dbReference>
<sequence length="76" mass="8876">MPLLRWFELLAPKVIQSQLYKIALAYVRMGFMDVPMVTELELIPDTMSLDVNKFFAIRTYEHGSEENNISEIKVLQ</sequence>
<dbReference type="AlphaFoldDB" id="A0A396I982"/>